<feature type="non-terminal residue" evidence="1">
    <location>
        <position position="1"/>
    </location>
</feature>
<reference evidence="1" key="1">
    <citation type="journal article" date="2014" name="Front. Microbiol.">
        <title>High frequency of phylogenetically diverse reductive dehalogenase-homologous genes in deep subseafloor sedimentary metagenomes.</title>
        <authorList>
            <person name="Kawai M."/>
            <person name="Futagami T."/>
            <person name="Toyoda A."/>
            <person name="Takaki Y."/>
            <person name="Nishi S."/>
            <person name="Hori S."/>
            <person name="Arai W."/>
            <person name="Tsubouchi T."/>
            <person name="Morono Y."/>
            <person name="Uchiyama I."/>
            <person name="Ito T."/>
            <person name="Fujiyama A."/>
            <person name="Inagaki F."/>
            <person name="Takami H."/>
        </authorList>
    </citation>
    <scope>NUCLEOTIDE SEQUENCE</scope>
    <source>
        <strain evidence="1">Expedition CK06-06</strain>
    </source>
</reference>
<sequence>DSGAAYTVRVYVYQADAQSSTAASWDLTT</sequence>
<organism evidence="1">
    <name type="scientific">marine sediment metagenome</name>
    <dbReference type="NCBI Taxonomy" id="412755"/>
    <lineage>
        <taxon>unclassified sequences</taxon>
        <taxon>metagenomes</taxon>
        <taxon>ecological metagenomes</taxon>
    </lineage>
</organism>
<name>X1CKP5_9ZZZZ</name>
<gene>
    <name evidence="1" type="ORF">S01H4_26427</name>
</gene>
<accession>X1CKP5</accession>
<dbReference type="AlphaFoldDB" id="X1CKP5"/>
<dbReference type="EMBL" id="BART01012741">
    <property type="protein sequence ID" value="GAG84786.1"/>
    <property type="molecule type" value="Genomic_DNA"/>
</dbReference>
<proteinExistence type="predicted"/>
<protein>
    <submittedName>
        <fullName evidence="1">Uncharacterized protein</fullName>
    </submittedName>
</protein>
<evidence type="ECO:0000313" key="1">
    <source>
        <dbReference type="EMBL" id="GAG84786.1"/>
    </source>
</evidence>
<comment type="caution">
    <text evidence="1">The sequence shown here is derived from an EMBL/GenBank/DDBJ whole genome shotgun (WGS) entry which is preliminary data.</text>
</comment>